<name>A0A0P6Z1N9_9CHLR</name>
<sequence length="441" mass="49233">MQRQQAVVIGASIAGLVAARALANHFQKVIIVERDDLDPTTQPRKGVPQANHVHILLTGGFNVLQHYFPSFTSDLNAAGVPQLNWSRDVQWFQAGSWKTRQPCSISFYPQARATLESRIREYVRQHPKIEFRGQTKVEQLLFDASKTKVTGVLVNQAEQSSEIAADLVVDTTGRGSRTGQWLEAAGYQTPTKEVMLIDLVYVSQVFKKTATPRNWQCLACHPSKNSPRGAIIAPIDDEHWIVTLFGYLGQHPTPTNADVLEFVKNLPVPDIYTTLAEATAVSEPVRFGYPQQVFQRYDKLKRFPQGFLVLGDALCSVDPVFGQGMTLACKEAQALDQVLASAQGQQAATLAQAFFKQTQKIIEVPWLITQAEALRFKGMPGSRSPKIRFLQWYTEHVFWLSAQSTEIYQAFLDVMHLLAGPEALLRPKVVRGVLGRMFGRA</sequence>
<dbReference type="EMBL" id="LGKP01000008">
    <property type="protein sequence ID" value="KPL91001.1"/>
    <property type="molecule type" value="Genomic_DNA"/>
</dbReference>
<dbReference type="InterPro" id="IPR002938">
    <property type="entry name" value="FAD-bd"/>
</dbReference>
<dbReference type="PANTHER" id="PTHR43422">
    <property type="entry name" value="THIAMINE THIAZOLE SYNTHASE"/>
    <property type="match status" value="1"/>
</dbReference>
<keyword evidence="3" id="KW-1185">Reference proteome</keyword>
<protein>
    <recommendedName>
        <fullName evidence="1">FAD-binding domain-containing protein</fullName>
    </recommendedName>
</protein>
<evidence type="ECO:0000313" key="2">
    <source>
        <dbReference type="EMBL" id="KPL91001.1"/>
    </source>
</evidence>
<dbReference type="STRING" id="70996.SE18_04380"/>
<dbReference type="OrthoDB" id="9790035at2"/>
<evidence type="ECO:0000313" key="3">
    <source>
        <dbReference type="Proteomes" id="UP000050277"/>
    </source>
</evidence>
<proteinExistence type="predicted"/>
<evidence type="ECO:0000259" key="1">
    <source>
        <dbReference type="Pfam" id="PF01494"/>
    </source>
</evidence>
<gene>
    <name evidence="2" type="ORF">SE18_04380</name>
</gene>
<dbReference type="AlphaFoldDB" id="A0A0P6Z1N9"/>
<dbReference type="PANTHER" id="PTHR43422:SF3">
    <property type="entry name" value="THIAMINE THIAZOLE SYNTHASE"/>
    <property type="match status" value="1"/>
</dbReference>
<dbReference type="Gene3D" id="3.50.50.60">
    <property type="entry name" value="FAD/NAD(P)-binding domain"/>
    <property type="match status" value="1"/>
</dbReference>
<comment type="caution">
    <text evidence="2">The sequence shown here is derived from an EMBL/GenBank/DDBJ whole genome shotgun (WGS) entry which is preliminary data.</text>
</comment>
<dbReference type="InterPro" id="IPR036188">
    <property type="entry name" value="FAD/NAD-bd_sf"/>
</dbReference>
<feature type="domain" description="FAD-binding" evidence="1">
    <location>
        <begin position="5"/>
        <end position="347"/>
    </location>
</feature>
<organism evidence="2 3">
    <name type="scientific">Herpetosiphon geysericola</name>
    <dbReference type="NCBI Taxonomy" id="70996"/>
    <lineage>
        <taxon>Bacteria</taxon>
        <taxon>Bacillati</taxon>
        <taxon>Chloroflexota</taxon>
        <taxon>Chloroflexia</taxon>
        <taxon>Herpetosiphonales</taxon>
        <taxon>Herpetosiphonaceae</taxon>
        <taxon>Herpetosiphon</taxon>
    </lineage>
</organism>
<dbReference type="SUPFAM" id="SSF51905">
    <property type="entry name" value="FAD/NAD(P)-binding domain"/>
    <property type="match status" value="1"/>
</dbReference>
<accession>A0A0P6Z1N9</accession>
<reference evidence="2 3" key="1">
    <citation type="submission" date="2015-07" db="EMBL/GenBank/DDBJ databases">
        <title>Whole genome sequence of Herpetosiphon geysericola DSM 7119.</title>
        <authorList>
            <person name="Hemp J."/>
            <person name="Ward L.M."/>
            <person name="Pace L.A."/>
            <person name="Fischer W.W."/>
        </authorList>
    </citation>
    <scope>NUCLEOTIDE SEQUENCE [LARGE SCALE GENOMIC DNA]</scope>
    <source>
        <strain evidence="2 3">DSM 7119</strain>
    </source>
</reference>
<dbReference type="GO" id="GO:0071949">
    <property type="term" value="F:FAD binding"/>
    <property type="evidence" value="ECO:0007669"/>
    <property type="project" value="InterPro"/>
</dbReference>
<dbReference type="RefSeq" id="WP_054533198.1">
    <property type="nucleotide sequence ID" value="NZ_LGKP01000008.1"/>
</dbReference>
<dbReference type="Proteomes" id="UP000050277">
    <property type="component" value="Unassembled WGS sequence"/>
</dbReference>
<dbReference type="Pfam" id="PF01494">
    <property type="entry name" value="FAD_binding_3"/>
    <property type="match status" value="1"/>
</dbReference>